<protein>
    <submittedName>
        <fullName evidence="1">Uncharacterized protein</fullName>
    </submittedName>
</protein>
<sequence length="272" mass="30206">MCAGELSLARTPLSATAAVQRARPSAPTEIHWAPRSSPRDFAGAVMELVSVEGEEMQLEEFGKESGWCEVIRGAKNRCSGEAGMAGNKQQGRAFVVEAARNKWKNERNVRQIIKAKDYRAIVRPRGGLNISGYKLDHIYCCLRNTAGVSLETAQEDSIDINSEQNILVLSMPSEDWARKYGAINKLRFGKEEFEASVYRALPDNTSKGLIQGGEAGVCPNPEDKICRGCGCKTPQRDLNCEAECELCGKHHITGDKKCKARYKIPYLVRRRR</sequence>
<dbReference type="EMBL" id="CM023470">
    <property type="protein sequence ID" value="KAH7978225.1"/>
    <property type="molecule type" value="Genomic_DNA"/>
</dbReference>
<proteinExistence type="predicted"/>
<keyword evidence="2" id="KW-1185">Reference proteome</keyword>
<accession>A0ACB8DUQ6</accession>
<evidence type="ECO:0000313" key="2">
    <source>
        <dbReference type="Proteomes" id="UP000821865"/>
    </source>
</evidence>
<evidence type="ECO:0000313" key="1">
    <source>
        <dbReference type="EMBL" id="KAH7978225.1"/>
    </source>
</evidence>
<organism evidence="1 2">
    <name type="scientific">Dermacentor silvarum</name>
    <name type="common">Tick</name>
    <dbReference type="NCBI Taxonomy" id="543639"/>
    <lineage>
        <taxon>Eukaryota</taxon>
        <taxon>Metazoa</taxon>
        <taxon>Ecdysozoa</taxon>
        <taxon>Arthropoda</taxon>
        <taxon>Chelicerata</taxon>
        <taxon>Arachnida</taxon>
        <taxon>Acari</taxon>
        <taxon>Parasitiformes</taxon>
        <taxon>Ixodida</taxon>
        <taxon>Ixodoidea</taxon>
        <taxon>Ixodidae</taxon>
        <taxon>Rhipicephalinae</taxon>
        <taxon>Dermacentor</taxon>
    </lineage>
</organism>
<name>A0ACB8DUQ6_DERSI</name>
<gene>
    <name evidence="1" type="ORF">HPB49_004868</name>
</gene>
<dbReference type="Proteomes" id="UP000821865">
    <property type="component" value="Chromosome 1"/>
</dbReference>
<comment type="caution">
    <text evidence="1">The sequence shown here is derived from an EMBL/GenBank/DDBJ whole genome shotgun (WGS) entry which is preliminary data.</text>
</comment>
<reference evidence="1" key="1">
    <citation type="submission" date="2020-05" db="EMBL/GenBank/DDBJ databases">
        <title>Large-scale comparative analyses of tick genomes elucidate their genetic diversity and vector capacities.</title>
        <authorList>
            <person name="Jia N."/>
            <person name="Wang J."/>
            <person name="Shi W."/>
            <person name="Du L."/>
            <person name="Sun Y."/>
            <person name="Zhan W."/>
            <person name="Jiang J."/>
            <person name="Wang Q."/>
            <person name="Zhang B."/>
            <person name="Ji P."/>
            <person name="Sakyi L.B."/>
            <person name="Cui X."/>
            <person name="Yuan T."/>
            <person name="Jiang B."/>
            <person name="Yang W."/>
            <person name="Lam T.T.-Y."/>
            <person name="Chang Q."/>
            <person name="Ding S."/>
            <person name="Wang X."/>
            <person name="Zhu J."/>
            <person name="Ruan X."/>
            <person name="Zhao L."/>
            <person name="Wei J."/>
            <person name="Que T."/>
            <person name="Du C."/>
            <person name="Cheng J."/>
            <person name="Dai P."/>
            <person name="Han X."/>
            <person name="Huang E."/>
            <person name="Gao Y."/>
            <person name="Liu J."/>
            <person name="Shao H."/>
            <person name="Ye R."/>
            <person name="Li L."/>
            <person name="Wei W."/>
            <person name="Wang X."/>
            <person name="Wang C."/>
            <person name="Yang T."/>
            <person name="Huo Q."/>
            <person name="Li W."/>
            <person name="Guo W."/>
            <person name="Chen H."/>
            <person name="Zhou L."/>
            <person name="Ni X."/>
            <person name="Tian J."/>
            <person name="Zhou Y."/>
            <person name="Sheng Y."/>
            <person name="Liu T."/>
            <person name="Pan Y."/>
            <person name="Xia L."/>
            <person name="Li J."/>
            <person name="Zhao F."/>
            <person name="Cao W."/>
        </authorList>
    </citation>
    <scope>NUCLEOTIDE SEQUENCE</scope>
    <source>
        <strain evidence="1">Dsil-2018</strain>
    </source>
</reference>